<reference evidence="1" key="1">
    <citation type="submission" date="2024-02" db="EMBL/GenBank/DDBJ databases">
        <title>Metagenome Assembled Genome of Zalaria obscura JY119.</title>
        <authorList>
            <person name="Vighnesh L."/>
            <person name="Jagadeeshwari U."/>
            <person name="Venkata Ramana C."/>
            <person name="Sasikala C."/>
        </authorList>
    </citation>
    <scope>NUCLEOTIDE SEQUENCE</scope>
    <source>
        <strain evidence="1">JY119</strain>
    </source>
</reference>
<evidence type="ECO:0000313" key="2">
    <source>
        <dbReference type="Proteomes" id="UP001320706"/>
    </source>
</evidence>
<sequence>MDSSGQRASAQPQSQPLSVASRGHESRDRVMARHVAFLRRIPDRAICDSLLEAYFSGMHPIMPLVHAPSFKQRYKAMWTTESQLYTGVSMRLVALMLSMLYGDAVVCPERIEPIRESSETPEGVATSLQELALQAIQLSYFPRYSEPT</sequence>
<organism evidence="1 2">
    <name type="scientific">Zalaria obscura</name>
    <dbReference type="NCBI Taxonomy" id="2024903"/>
    <lineage>
        <taxon>Eukaryota</taxon>
        <taxon>Fungi</taxon>
        <taxon>Dikarya</taxon>
        <taxon>Ascomycota</taxon>
        <taxon>Pezizomycotina</taxon>
        <taxon>Dothideomycetes</taxon>
        <taxon>Dothideomycetidae</taxon>
        <taxon>Dothideales</taxon>
        <taxon>Zalariaceae</taxon>
        <taxon>Zalaria</taxon>
    </lineage>
</organism>
<protein>
    <submittedName>
        <fullName evidence="1">Uncharacterized protein</fullName>
    </submittedName>
</protein>
<comment type="caution">
    <text evidence="1">The sequence shown here is derived from an EMBL/GenBank/DDBJ whole genome shotgun (WGS) entry which is preliminary data.</text>
</comment>
<evidence type="ECO:0000313" key="1">
    <source>
        <dbReference type="EMBL" id="KAK8210141.1"/>
    </source>
</evidence>
<name>A0ACC3SDU8_9PEZI</name>
<dbReference type="Proteomes" id="UP001320706">
    <property type="component" value="Unassembled WGS sequence"/>
</dbReference>
<gene>
    <name evidence="1" type="ORF">M8818_003628</name>
</gene>
<dbReference type="EMBL" id="JAMKPW020000016">
    <property type="protein sequence ID" value="KAK8210141.1"/>
    <property type="molecule type" value="Genomic_DNA"/>
</dbReference>
<keyword evidence="2" id="KW-1185">Reference proteome</keyword>
<proteinExistence type="predicted"/>
<accession>A0ACC3SDU8</accession>